<dbReference type="EMBL" id="BPLQ01004377">
    <property type="protein sequence ID" value="GIY07661.1"/>
    <property type="molecule type" value="Genomic_DNA"/>
</dbReference>
<organism evidence="2 3">
    <name type="scientific">Caerostris darwini</name>
    <dbReference type="NCBI Taxonomy" id="1538125"/>
    <lineage>
        <taxon>Eukaryota</taxon>
        <taxon>Metazoa</taxon>
        <taxon>Ecdysozoa</taxon>
        <taxon>Arthropoda</taxon>
        <taxon>Chelicerata</taxon>
        <taxon>Arachnida</taxon>
        <taxon>Araneae</taxon>
        <taxon>Araneomorphae</taxon>
        <taxon>Entelegynae</taxon>
        <taxon>Araneoidea</taxon>
        <taxon>Araneidae</taxon>
        <taxon>Caerostris</taxon>
    </lineage>
</organism>
<feature type="transmembrane region" description="Helical" evidence="1">
    <location>
        <begin position="93"/>
        <end position="109"/>
    </location>
</feature>
<feature type="transmembrane region" description="Helical" evidence="1">
    <location>
        <begin position="65"/>
        <end position="87"/>
    </location>
</feature>
<proteinExistence type="predicted"/>
<name>A0AAV4QHS8_9ARAC</name>
<dbReference type="Proteomes" id="UP001054837">
    <property type="component" value="Unassembled WGS sequence"/>
</dbReference>
<protein>
    <submittedName>
        <fullName evidence="2">Uncharacterized protein</fullName>
    </submittedName>
</protein>
<keyword evidence="3" id="KW-1185">Reference proteome</keyword>
<comment type="caution">
    <text evidence="2">The sequence shown here is derived from an EMBL/GenBank/DDBJ whole genome shotgun (WGS) entry which is preliminary data.</text>
</comment>
<sequence length="171" mass="20266">MGFLQLYLDITALYVTAQSSFCYTSVVPFGRFSFFFHLEGIETIPCPEFLSRSNFFKVIWNFPKFLFPSFLCFNLMIQIMWLCFFSIGKEDWARVIVLCLQLWIYISMFRSRTKIRMLTENLYRISNMLHAHTLQKKMMKICIWLYGLFVISGTAFLEVTIFRSGMVSSHN</sequence>
<keyword evidence="1" id="KW-1133">Transmembrane helix</keyword>
<evidence type="ECO:0000256" key="1">
    <source>
        <dbReference type="SAM" id="Phobius"/>
    </source>
</evidence>
<dbReference type="AlphaFoldDB" id="A0AAV4QHS8"/>
<keyword evidence="1" id="KW-0472">Membrane</keyword>
<gene>
    <name evidence="2" type="ORF">CDAR_216681</name>
</gene>
<feature type="transmembrane region" description="Helical" evidence="1">
    <location>
        <begin position="143"/>
        <end position="162"/>
    </location>
</feature>
<accession>A0AAV4QHS8</accession>
<evidence type="ECO:0000313" key="3">
    <source>
        <dbReference type="Proteomes" id="UP001054837"/>
    </source>
</evidence>
<keyword evidence="1" id="KW-0812">Transmembrane</keyword>
<evidence type="ECO:0000313" key="2">
    <source>
        <dbReference type="EMBL" id="GIY07661.1"/>
    </source>
</evidence>
<reference evidence="2 3" key="1">
    <citation type="submission" date="2021-06" db="EMBL/GenBank/DDBJ databases">
        <title>Caerostris darwini draft genome.</title>
        <authorList>
            <person name="Kono N."/>
            <person name="Arakawa K."/>
        </authorList>
    </citation>
    <scope>NUCLEOTIDE SEQUENCE [LARGE SCALE GENOMIC DNA]</scope>
</reference>